<keyword evidence="9" id="KW-1185">Reference proteome</keyword>
<feature type="transmembrane region" description="Helical" evidence="6">
    <location>
        <begin position="410"/>
        <end position="429"/>
    </location>
</feature>
<keyword evidence="3 6" id="KW-1133">Transmembrane helix</keyword>
<feature type="region of interest" description="Disordered" evidence="5">
    <location>
        <begin position="1"/>
        <end position="57"/>
    </location>
</feature>
<feature type="region of interest" description="Disordered" evidence="5">
    <location>
        <begin position="133"/>
        <end position="171"/>
    </location>
</feature>
<evidence type="ECO:0000256" key="2">
    <source>
        <dbReference type="ARBA" id="ARBA00022692"/>
    </source>
</evidence>
<feature type="compositionally biased region" description="Low complexity" evidence="5">
    <location>
        <begin position="144"/>
        <end position="171"/>
    </location>
</feature>
<reference evidence="8" key="1">
    <citation type="submission" date="2020-05" db="EMBL/GenBank/DDBJ databases">
        <title>Phylogenomic resolution of chytrid fungi.</title>
        <authorList>
            <person name="Stajich J.E."/>
            <person name="Amses K."/>
            <person name="Simmons R."/>
            <person name="Seto K."/>
            <person name="Myers J."/>
            <person name="Bonds A."/>
            <person name="Quandt C.A."/>
            <person name="Barry K."/>
            <person name="Liu P."/>
            <person name="Grigoriev I."/>
            <person name="Longcore J.E."/>
            <person name="James T.Y."/>
        </authorList>
    </citation>
    <scope>NUCLEOTIDE SEQUENCE</scope>
    <source>
        <strain evidence="8">JEL0513</strain>
    </source>
</reference>
<dbReference type="Proteomes" id="UP001211907">
    <property type="component" value="Unassembled WGS sequence"/>
</dbReference>
<feature type="transmembrane region" description="Helical" evidence="6">
    <location>
        <begin position="449"/>
        <end position="469"/>
    </location>
</feature>
<evidence type="ECO:0000256" key="1">
    <source>
        <dbReference type="ARBA" id="ARBA00004141"/>
    </source>
</evidence>
<dbReference type="AlphaFoldDB" id="A0AAD5SS37"/>
<feature type="compositionally biased region" description="Low complexity" evidence="5">
    <location>
        <begin position="231"/>
        <end position="246"/>
    </location>
</feature>
<proteinExistence type="predicted"/>
<evidence type="ECO:0000313" key="9">
    <source>
        <dbReference type="Proteomes" id="UP001211907"/>
    </source>
</evidence>
<comment type="caution">
    <text evidence="8">The sequence shown here is derived from an EMBL/GenBank/DDBJ whole genome shotgun (WGS) entry which is preliminary data.</text>
</comment>
<feature type="region of interest" description="Disordered" evidence="5">
    <location>
        <begin position="227"/>
        <end position="258"/>
    </location>
</feature>
<feature type="transmembrane region" description="Helical" evidence="6">
    <location>
        <begin position="332"/>
        <end position="354"/>
    </location>
</feature>
<feature type="compositionally biased region" description="Polar residues" evidence="5">
    <location>
        <begin position="103"/>
        <end position="119"/>
    </location>
</feature>
<dbReference type="GO" id="GO:0016020">
    <property type="term" value="C:membrane"/>
    <property type="evidence" value="ECO:0007669"/>
    <property type="project" value="UniProtKB-SubCell"/>
</dbReference>
<dbReference type="Pfam" id="PF01284">
    <property type="entry name" value="MARVEL"/>
    <property type="match status" value="1"/>
</dbReference>
<evidence type="ECO:0000256" key="6">
    <source>
        <dbReference type="SAM" id="Phobius"/>
    </source>
</evidence>
<evidence type="ECO:0000313" key="8">
    <source>
        <dbReference type="EMBL" id="KAJ3098444.1"/>
    </source>
</evidence>
<dbReference type="EMBL" id="JADGJH010002419">
    <property type="protein sequence ID" value="KAJ3098444.1"/>
    <property type="molecule type" value="Genomic_DNA"/>
</dbReference>
<comment type="subcellular location">
    <subcellularLocation>
        <location evidence="1">Membrane</location>
        <topology evidence="1">Multi-pass membrane protein</topology>
    </subcellularLocation>
</comment>
<dbReference type="InterPro" id="IPR008253">
    <property type="entry name" value="Marvel"/>
</dbReference>
<organism evidence="8 9">
    <name type="scientific">Physocladia obscura</name>
    <dbReference type="NCBI Taxonomy" id="109957"/>
    <lineage>
        <taxon>Eukaryota</taxon>
        <taxon>Fungi</taxon>
        <taxon>Fungi incertae sedis</taxon>
        <taxon>Chytridiomycota</taxon>
        <taxon>Chytridiomycota incertae sedis</taxon>
        <taxon>Chytridiomycetes</taxon>
        <taxon>Chytridiales</taxon>
        <taxon>Chytriomycetaceae</taxon>
        <taxon>Physocladia</taxon>
    </lineage>
</organism>
<protein>
    <recommendedName>
        <fullName evidence="7">MARVEL domain-containing protein</fullName>
    </recommendedName>
</protein>
<sequence length="519" mass="56286">MEPDSNSNSYSDNYNSNIARPSSTKSAIRVPPRRLGSIVKRDSSQTRQRTSPATNNILRNSLTLFNVPLVQETTSVSPNSFTQRTSFGQQKRDDAFNIGEVVTTESPKSSRQLTSTVSRLSVRERELIRDETSDEDNIRVGNGFRSRSSRSSASSSSRSSSSSSSSSSSASFSSVSAQHINEADDIVCEMAEPQGSLRFGGANTKQLRHQISGDSNDAFLATTTASASMRSGATTPHSAASTTSDAGNNSRRRRFGDKKSLRSKFSRVFSDATVGLFGSTTTWRLDLEINGGGGCGAEQSPNPLRDRFNKLKLWTKQTQLPTLYGTAKEVRFILRTIQLVCICACFGSLSVGTFRANYMSSILSNAGVNFMMFTSISAAFNSISWIIVYTNPSTLGIPPHRHPRISRIELLLDTAFLALWISACINISYEITPRICDPVVARCVSWDVALFFGYAAGAAFGSSVVLGAWDVRRYDEVLGVGGGGADGAVMVEAKGGWVQAKVLRKSKDGVKMLVDEFDD</sequence>
<keyword evidence="2 6" id="KW-0812">Transmembrane</keyword>
<feature type="transmembrane region" description="Helical" evidence="6">
    <location>
        <begin position="366"/>
        <end position="389"/>
    </location>
</feature>
<evidence type="ECO:0000256" key="5">
    <source>
        <dbReference type="SAM" id="MobiDB-lite"/>
    </source>
</evidence>
<evidence type="ECO:0000256" key="3">
    <source>
        <dbReference type="ARBA" id="ARBA00022989"/>
    </source>
</evidence>
<evidence type="ECO:0000259" key="7">
    <source>
        <dbReference type="Pfam" id="PF01284"/>
    </source>
</evidence>
<feature type="domain" description="MARVEL" evidence="7">
    <location>
        <begin position="331"/>
        <end position="466"/>
    </location>
</feature>
<accession>A0AAD5SS37</accession>
<feature type="compositionally biased region" description="Low complexity" evidence="5">
    <location>
        <begin position="1"/>
        <end position="17"/>
    </location>
</feature>
<evidence type="ECO:0000256" key="4">
    <source>
        <dbReference type="ARBA" id="ARBA00023136"/>
    </source>
</evidence>
<feature type="compositionally biased region" description="Polar residues" evidence="5">
    <location>
        <begin position="45"/>
        <end position="57"/>
    </location>
</feature>
<feature type="region of interest" description="Disordered" evidence="5">
    <location>
        <begin position="100"/>
        <end position="120"/>
    </location>
</feature>
<gene>
    <name evidence="8" type="ORF">HK100_005096</name>
</gene>
<name>A0AAD5SS37_9FUNG</name>
<keyword evidence="4 6" id="KW-0472">Membrane</keyword>